<evidence type="ECO:0000313" key="1">
    <source>
        <dbReference type="EMBL" id="KII66019.1"/>
    </source>
</evidence>
<protein>
    <submittedName>
        <fullName evidence="1">Uncharacterized protein</fullName>
    </submittedName>
</protein>
<name>A0A0C2IKS3_THEKT</name>
<gene>
    <name evidence="1" type="ORF">RF11_10124</name>
</gene>
<sequence>MGDSTNLTSNGENIYSNFLQEYNYLSSNFKTFSRESELLNNFTDLKLSDSCHEEEQSGSDCLVDERNHMAEMPDIETLLDFPDCDDAYLATLALVSPFENNETTNATIIPLLNNPAELIASLEVPEIELTTNINPELLNNFHKNLKMRKDPLYEDLVKFFEDNSTHL</sequence>
<dbReference type="Proteomes" id="UP000031668">
    <property type="component" value="Unassembled WGS sequence"/>
</dbReference>
<accession>A0A0C2IKS3</accession>
<proteinExistence type="predicted"/>
<evidence type="ECO:0000313" key="2">
    <source>
        <dbReference type="Proteomes" id="UP000031668"/>
    </source>
</evidence>
<dbReference type="AlphaFoldDB" id="A0A0C2IKS3"/>
<organism evidence="1 2">
    <name type="scientific">Thelohanellus kitauei</name>
    <name type="common">Myxosporean</name>
    <dbReference type="NCBI Taxonomy" id="669202"/>
    <lineage>
        <taxon>Eukaryota</taxon>
        <taxon>Metazoa</taxon>
        <taxon>Cnidaria</taxon>
        <taxon>Myxozoa</taxon>
        <taxon>Myxosporea</taxon>
        <taxon>Bivalvulida</taxon>
        <taxon>Platysporina</taxon>
        <taxon>Myxobolidae</taxon>
        <taxon>Thelohanellus</taxon>
    </lineage>
</organism>
<reference evidence="1 2" key="1">
    <citation type="journal article" date="2014" name="Genome Biol. Evol.">
        <title>The genome of the myxosporean Thelohanellus kitauei shows adaptations to nutrient acquisition within its fish host.</title>
        <authorList>
            <person name="Yang Y."/>
            <person name="Xiong J."/>
            <person name="Zhou Z."/>
            <person name="Huo F."/>
            <person name="Miao W."/>
            <person name="Ran C."/>
            <person name="Liu Y."/>
            <person name="Zhang J."/>
            <person name="Feng J."/>
            <person name="Wang M."/>
            <person name="Wang M."/>
            <person name="Wang L."/>
            <person name="Yao B."/>
        </authorList>
    </citation>
    <scope>NUCLEOTIDE SEQUENCE [LARGE SCALE GENOMIC DNA]</scope>
    <source>
        <strain evidence="1">Wuqing</strain>
    </source>
</reference>
<dbReference type="EMBL" id="JWZT01003622">
    <property type="protein sequence ID" value="KII66019.1"/>
    <property type="molecule type" value="Genomic_DNA"/>
</dbReference>
<comment type="caution">
    <text evidence="1">The sequence shown here is derived from an EMBL/GenBank/DDBJ whole genome shotgun (WGS) entry which is preliminary data.</text>
</comment>
<keyword evidence="2" id="KW-1185">Reference proteome</keyword>